<dbReference type="PROSITE" id="PS00028">
    <property type="entry name" value="ZINC_FINGER_C2H2_1"/>
    <property type="match status" value="5"/>
</dbReference>
<dbReference type="PANTHER" id="PTHR16515">
    <property type="entry name" value="PR DOMAIN ZINC FINGER PROTEIN"/>
    <property type="match status" value="1"/>
</dbReference>
<evidence type="ECO:0000313" key="12">
    <source>
        <dbReference type="RefSeq" id="XP_026489147.2"/>
    </source>
</evidence>
<dbReference type="GO" id="GO:0010468">
    <property type="term" value="P:regulation of gene expression"/>
    <property type="evidence" value="ECO:0007669"/>
    <property type="project" value="TreeGrafter"/>
</dbReference>
<reference evidence="12" key="1">
    <citation type="submission" date="2025-08" db="UniProtKB">
        <authorList>
            <consortium name="RefSeq"/>
        </authorList>
    </citation>
    <scope>IDENTIFICATION</scope>
    <source>
        <tissue evidence="12">Whole body</tissue>
    </source>
</reference>
<dbReference type="SUPFAM" id="SSF57667">
    <property type="entry name" value="beta-beta-alpha zinc fingers"/>
    <property type="match status" value="3"/>
</dbReference>
<dbReference type="InterPro" id="IPR036236">
    <property type="entry name" value="Znf_C2H2_sf"/>
</dbReference>
<proteinExistence type="predicted"/>
<dbReference type="InterPro" id="IPR050331">
    <property type="entry name" value="Zinc_finger"/>
</dbReference>
<dbReference type="Gene3D" id="3.40.1800.20">
    <property type="match status" value="1"/>
</dbReference>
<keyword evidence="4 7" id="KW-0863">Zinc-finger</keyword>
<dbReference type="PANTHER" id="PTHR16515:SF66">
    <property type="entry name" value="C2H2-TYPE DOMAIN-CONTAINING PROTEIN"/>
    <property type="match status" value="1"/>
</dbReference>
<gene>
    <name evidence="12" type="primary">LOC113395694</name>
</gene>
<dbReference type="InterPro" id="IPR013087">
    <property type="entry name" value="Znf_C2H2_type"/>
</dbReference>
<feature type="binding site" evidence="8">
    <location>
        <position position="71"/>
    </location>
    <ligand>
        <name>Zn(2+)</name>
        <dbReference type="ChEBI" id="CHEBI:29105"/>
    </ligand>
</feature>
<evidence type="ECO:0000256" key="6">
    <source>
        <dbReference type="ARBA" id="ARBA00023242"/>
    </source>
</evidence>
<keyword evidence="2 8" id="KW-0479">Metal-binding</keyword>
<dbReference type="RefSeq" id="XP_026489147.2">
    <property type="nucleotide sequence ID" value="XM_026633362.2"/>
</dbReference>
<feature type="domain" description="C2H2-type" evidence="9">
    <location>
        <begin position="359"/>
        <end position="386"/>
    </location>
</feature>
<feature type="binding site" evidence="8">
    <location>
        <position position="68"/>
    </location>
    <ligand>
        <name>Zn(2+)</name>
        <dbReference type="ChEBI" id="CHEBI:29105"/>
    </ligand>
</feature>
<evidence type="ECO:0000256" key="8">
    <source>
        <dbReference type="PROSITE-ProRule" id="PRU01263"/>
    </source>
</evidence>
<feature type="binding site" evidence="8">
    <location>
        <position position="24"/>
    </location>
    <ligand>
        <name>Zn(2+)</name>
        <dbReference type="ChEBI" id="CHEBI:29105"/>
    </ligand>
</feature>
<protein>
    <submittedName>
        <fullName evidence="12">Zinc finger protein 93-like</fullName>
    </submittedName>
</protein>
<evidence type="ECO:0000259" key="10">
    <source>
        <dbReference type="PROSITE" id="PS51915"/>
    </source>
</evidence>
<dbReference type="SMART" id="SM00355">
    <property type="entry name" value="ZnF_C2H2"/>
    <property type="match status" value="5"/>
</dbReference>
<dbReference type="GO" id="GO:0008270">
    <property type="term" value="F:zinc ion binding"/>
    <property type="evidence" value="ECO:0007669"/>
    <property type="project" value="UniProtKB-UniRule"/>
</dbReference>
<dbReference type="InterPro" id="IPR012934">
    <property type="entry name" value="Znf_AD"/>
</dbReference>
<dbReference type="OMA" id="RIMMCVG"/>
<dbReference type="Gene3D" id="3.30.160.60">
    <property type="entry name" value="Classic Zinc Finger"/>
    <property type="match status" value="4"/>
</dbReference>
<evidence type="ECO:0000313" key="11">
    <source>
        <dbReference type="Proteomes" id="UP001652626"/>
    </source>
</evidence>
<keyword evidence="5 8" id="KW-0862">Zinc</keyword>
<evidence type="ECO:0000256" key="1">
    <source>
        <dbReference type="ARBA" id="ARBA00004123"/>
    </source>
</evidence>
<dbReference type="GeneID" id="113395694"/>
<dbReference type="GO" id="GO:0005634">
    <property type="term" value="C:nucleus"/>
    <property type="evidence" value="ECO:0007669"/>
    <property type="project" value="UniProtKB-SubCell"/>
</dbReference>
<feature type="binding site" evidence="8">
    <location>
        <position position="21"/>
    </location>
    <ligand>
        <name>Zn(2+)</name>
        <dbReference type="ChEBI" id="CHEBI:29105"/>
    </ligand>
</feature>
<dbReference type="Proteomes" id="UP001652626">
    <property type="component" value="Chromosome 7"/>
</dbReference>
<dbReference type="Pfam" id="PF00096">
    <property type="entry name" value="zf-C2H2"/>
    <property type="match status" value="3"/>
</dbReference>
<dbReference type="Pfam" id="PF07776">
    <property type="entry name" value="zf-AD"/>
    <property type="match status" value="1"/>
</dbReference>
<comment type="subcellular location">
    <subcellularLocation>
        <location evidence="1">Nucleus</location>
    </subcellularLocation>
</comment>
<feature type="domain" description="C2H2-type" evidence="9">
    <location>
        <begin position="270"/>
        <end position="297"/>
    </location>
</feature>
<dbReference type="GO" id="GO:0003677">
    <property type="term" value="F:DNA binding"/>
    <property type="evidence" value="ECO:0007669"/>
    <property type="project" value="UniProtKB-KW"/>
</dbReference>
<evidence type="ECO:0000256" key="2">
    <source>
        <dbReference type="ARBA" id="ARBA00022723"/>
    </source>
</evidence>
<dbReference type="PROSITE" id="PS50157">
    <property type="entry name" value="ZINC_FINGER_C2H2_2"/>
    <property type="match status" value="5"/>
</dbReference>
<dbReference type="SMART" id="SM00868">
    <property type="entry name" value="zf-AD"/>
    <property type="match status" value="1"/>
</dbReference>
<evidence type="ECO:0000256" key="5">
    <source>
        <dbReference type="ARBA" id="ARBA00022833"/>
    </source>
</evidence>
<accession>A0A8B8HY00</accession>
<keyword evidence="3" id="KW-0677">Repeat</keyword>
<evidence type="ECO:0000256" key="3">
    <source>
        <dbReference type="ARBA" id="ARBA00022737"/>
    </source>
</evidence>
<feature type="domain" description="C2H2-type" evidence="9">
    <location>
        <begin position="326"/>
        <end position="353"/>
    </location>
</feature>
<evidence type="ECO:0000256" key="7">
    <source>
        <dbReference type="PROSITE-ProRule" id="PRU00042"/>
    </source>
</evidence>
<dbReference type="SUPFAM" id="SSF57716">
    <property type="entry name" value="Glucocorticoid receptor-like (DNA-binding domain)"/>
    <property type="match status" value="1"/>
</dbReference>
<dbReference type="OrthoDB" id="8922241at2759"/>
<evidence type="ECO:0000256" key="4">
    <source>
        <dbReference type="ARBA" id="ARBA00022771"/>
    </source>
</evidence>
<keyword evidence="6" id="KW-0539">Nucleus</keyword>
<keyword evidence="11" id="KW-1185">Reference proteome</keyword>
<feature type="domain" description="C2H2-type" evidence="9">
    <location>
        <begin position="386"/>
        <end position="414"/>
    </location>
</feature>
<dbReference type="PROSITE" id="PS51915">
    <property type="entry name" value="ZAD"/>
    <property type="match status" value="1"/>
</dbReference>
<evidence type="ECO:0000259" key="9">
    <source>
        <dbReference type="PROSITE" id="PS50157"/>
    </source>
</evidence>
<organism evidence="11 12">
    <name type="scientific">Vanessa tameamea</name>
    <name type="common">Kamehameha butterfly</name>
    <dbReference type="NCBI Taxonomy" id="334116"/>
    <lineage>
        <taxon>Eukaryota</taxon>
        <taxon>Metazoa</taxon>
        <taxon>Ecdysozoa</taxon>
        <taxon>Arthropoda</taxon>
        <taxon>Hexapoda</taxon>
        <taxon>Insecta</taxon>
        <taxon>Pterygota</taxon>
        <taxon>Neoptera</taxon>
        <taxon>Endopterygota</taxon>
        <taxon>Lepidoptera</taxon>
        <taxon>Glossata</taxon>
        <taxon>Ditrysia</taxon>
        <taxon>Papilionoidea</taxon>
        <taxon>Nymphalidae</taxon>
        <taxon>Nymphalinae</taxon>
        <taxon>Vanessa</taxon>
    </lineage>
</organism>
<dbReference type="AlphaFoldDB" id="A0A8B8HY00"/>
<feature type="domain" description="ZAD" evidence="10">
    <location>
        <begin position="19"/>
        <end position="95"/>
    </location>
</feature>
<name>A0A8B8HY00_VANTA</name>
<feature type="domain" description="C2H2-type" evidence="9">
    <location>
        <begin position="298"/>
        <end position="325"/>
    </location>
</feature>
<sequence>MRTYTRKRSEYQLIEGVHEMCRLCLEKVKETVPIFTETDNVCASLTMRIMMCVGLQITREDCLPDMICTECHKELNNYYEFKKRCVLTYQKLKSHLLAVKQSGTKKDTDLKVKQEQKETQSLSYRLGSDNVEPALDVKETQHLEVNIDLNGLSCVSNEHIEKPSTELSTSNEIPENQDVSEFLSSILSELGILTRDGDQALMMHQNLKLIEIETGDDTKMILELLEIDEGQQNSIKNEASNNQINIQSTIKYIEPLNIDKNVIQPKDERARCPQCGKRFATRGALRRHARVHSGERPYVCTVCARAFAQREVLRRHELVHGEEKPFKCAQCGKGFTQRGALTSHARAHAAPDARALALHRCSRCPKVFLHASGLSRHTMMHNGRVYACGACERRFSDKSSLLRHLRAKHAGAAPP</sequence>